<evidence type="ECO:0000313" key="7">
    <source>
        <dbReference type="Proteomes" id="UP000177515"/>
    </source>
</evidence>
<name>A0ABM6FCS0_9BURK</name>
<organism evidence="6 7">
    <name type="scientific">Cupriavidus malaysiensis</name>
    <dbReference type="NCBI Taxonomy" id="367825"/>
    <lineage>
        <taxon>Bacteria</taxon>
        <taxon>Pseudomonadati</taxon>
        <taxon>Pseudomonadota</taxon>
        <taxon>Betaproteobacteria</taxon>
        <taxon>Burkholderiales</taxon>
        <taxon>Burkholderiaceae</taxon>
        <taxon>Cupriavidus</taxon>
    </lineage>
</organism>
<dbReference type="PANTHER" id="PTHR33337">
    <property type="entry name" value="GFA DOMAIN-CONTAINING PROTEIN"/>
    <property type="match status" value="1"/>
</dbReference>
<dbReference type="Pfam" id="PF04828">
    <property type="entry name" value="GFA"/>
    <property type="match status" value="1"/>
</dbReference>
<dbReference type="RefSeq" id="WP_071019885.1">
    <property type="nucleotide sequence ID" value="NZ_CP017755.1"/>
</dbReference>
<dbReference type="EMBL" id="CP017755">
    <property type="protein sequence ID" value="AOZ09555.1"/>
    <property type="molecule type" value="Genomic_DNA"/>
</dbReference>
<evidence type="ECO:0000313" key="6">
    <source>
        <dbReference type="EMBL" id="AOZ09555.1"/>
    </source>
</evidence>
<dbReference type="InterPro" id="IPR006913">
    <property type="entry name" value="CENP-V/GFA"/>
</dbReference>
<keyword evidence="7" id="KW-1185">Reference proteome</keyword>
<evidence type="ECO:0000256" key="2">
    <source>
        <dbReference type="ARBA" id="ARBA00022723"/>
    </source>
</evidence>
<dbReference type="PANTHER" id="PTHR33337:SF44">
    <property type="entry name" value="DUF636 DOMAIN PROTEIN (AFU_ORTHOLOGUE AFUA_1G09754)"/>
    <property type="match status" value="1"/>
</dbReference>
<proteinExistence type="inferred from homology"/>
<accession>A0ABM6FCS0</accession>
<evidence type="ECO:0000256" key="1">
    <source>
        <dbReference type="ARBA" id="ARBA00005495"/>
    </source>
</evidence>
<dbReference type="Proteomes" id="UP000177515">
    <property type="component" value="Chromosome 2"/>
</dbReference>
<dbReference type="PROSITE" id="PS51891">
    <property type="entry name" value="CENP_V_GFA"/>
    <property type="match status" value="1"/>
</dbReference>
<gene>
    <name evidence="6" type="ORF">BKK80_27845</name>
</gene>
<dbReference type="Gene3D" id="3.90.1590.10">
    <property type="entry name" value="glutathione-dependent formaldehyde- activating enzyme (gfa)"/>
    <property type="match status" value="1"/>
</dbReference>
<keyword evidence="4" id="KW-0456">Lyase</keyword>
<evidence type="ECO:0000256" key="3">
    <source>
        <dbReference type="ARBA" id="ARBA00022833"/>
    </source>
</evidence>
<protein>
    <submittedName>
        <fullName evidence="6">Alanine acetyltransferase</fullName>
    </submittedName>
</protein>
<dbReference type="SUPFAM" id="SSF51316">
    <property type="entry name" value="Mss4-like"/>
    <property type="match status" value="1"/>
</dbReference>
<keyword evidence="2" id="KW-0479">Metal-binding</keyword>
<sequence length="163" mass="18131">MHLEGSCHCGAVRFQLEADSPYPFMHCHCSICRKTAGSGGYAINLGGDARTLRVQGRKHLGIYHAVLRERGKRATRSPAARHFCRECGSPLWLWDPRWPELVHPHASAIDTPLPRPPEVVEAALDYAAPWVDVPRGAGHVACRTWPAESLHDWHQRHGLLSPG</sequence>
<keyword evidence="3" id="KW-0862">Zinc</keyword>
<dbReference type="InterPro" id="IPR011057">
    <property type="entry name" value="Mss4-like_sf"/>
</dbReference>
<comment type="similarity">
    <text evidence="1">Belongs to the Gfa family.</text>
</comment>
<evidence type="ECO:0000256" key="4">
    <source>
        <dbReference type="ARBA" id="ARBA00023239"/>
    </source>
</evidence>
<evidence type="ECO:0000259" key="5">
    <source>
        <dbReference type="PROSITE" id="PS51891"/>
    </source>
</evidence>
<reference evidence="6 7" key="1">
    <citation type="submission" date="2016-10" db="EMBL/GenBank/DDBJ databases">
        <title>Complete genome sequences of three Cupriavidus strains isolated from various Malaysian environments.</title>
        <authorList>
            <person name="Abdullah A.A.-A."/>
            <person name="Shafie N.A.H."/>
            <person name="Lau N.S."/>
        </authorList>
    </citation>
    <scope>NUCLEOTIDE SEQUENCE [LARGE SCALE GENOMIC DNA]</scope>
    <source>
        <strain evidence="6 7">USMAA1020</strain>
    </source>
</reference>
<feature type="domain" description="CENP-V/GFA" evidence="5">
    <location>
        <begin position="3"/>
        <end position="131"/>
    </location>
</feature>